<dbReference type="InterPro" id="IPR038441">
    <property type="entry name" value="THAP_Znf_sf"/>
</dbReference>
<dbReference type="Gene3D" id="6.20.210.20">
    <property type="entry name" value="THAP domain"/>
    <property type="match status" value="1"/>
</dbReference>
<dbReference type="GO" id="GO:0005654">
    <property type="term" value="C:nucleoplasm"/>
    <property type="evidence" value="ECO:0007669"/>
    <property type="project" value="UniProtKB-SubCell"/>
</dbReference>
<keyword evidence="9" id="KW-0804">Transcription</keyword>
<feature type="domain" description="THAP-type" evidence="13">
    <location>
        <begin position="1"/>
        <end position="67"/>
    </location>
</feature>
<dbReference type="Pfam" id="PF05485">
    <property type="entry name" value="THAP"/>
    <property type="match status" value="1"/>
</dbReference>
<evidence type="ECO:0000256" key="3">
    <source>
        <dbReference type="ARBA" id="ARBA00022723"/>
    </source>
</evidence>
<comment type="similarity">
    <text evidence="2">Belongs to the THAP1 family.</text>
</comment>
<dbReference type="PANTHER" id="PTHR46600">
    <property type="entry name" value="THAP DOMAIN-CONTAINING"/>
    <property type="match status" value="1"/>
</dbReference>
<keyword evidence="8 12" id="KW-0238">DNA-binding</keyword>
<evidence type="ECO:0000256" key="12">
    <source>
        <dbReference type="PROSITE-ProRule" id="PRU00309"/>
    </source>
</evidence>
<keyword evidence="7" id="KW-0175">Coiled coil</keyword>
<evidence type="ECO:0000256" key="2">
    <source>
        <dbReference type="ARBA" id="ARBA00006177"/>
    </source>
</evidence>
<proteinExistence type="inferred from homology"/>
<dbReference type="SUPFAM" id="SSF57716">
    <property type="entry name" value="Glucocorticoid receptor-like (DNA-binding domain)"/>
    <property type="match status" value="1"/>
</dbReference>
<dbReference type="InterPro" id="IPR026516">
    <property type="entry name" value="THAP1/10"/>
</dbReference>
<dbReference type="InterPro" id="IPR006612">
    <property type="entry name" value="THAP_Znf"/>
</dbReference>
<evidence type="ECO:0000256" key="6">
    <source>
        <dbReference type="ARBA" id="ARBA00023015"/>
    </source>
</evidence>
<evidence type="ECO:0000256" key="5">
    <source>
        <dbReference type="ARBA" id="ARBA00022833"/>
    </source>
</evidence>
<evidence type="ECO:0000313" key="14">
    <source>
        <dbReference type="EMBL" id="KAJ3655125.1"/>
    </source>
</evidence>
<dbReference type="GO" id="GO:0043565">
    <property type="term" value="F:sequence-specific DNA binding"/>
    <property type="evidence" value="ECO:0007669"/>
    <property type="project" value="InterPro"/>
</dbReference>
<dbReference type="Proteomes" id="UP001168821">
    <property type="component" value="Unassembled WGS sequence"/>
</dbReference>
<keyword evidence="15" id="KW-1185">Reference proteome</keyword>
<evidence type="ECO:0000313" key="15">
    <source>
        <dbReference type="Proteomes" id="UP001168821"/>
    </source>
</evidence>
<evidence type="ECO:0000256" key="4">
    <source>
        <dbReference type="ARBA" id="ARBA00022771"/>
    </source>
</evidence>
<dbReference type="PROSITE" id="PS50950">
    <property type="entry name" value="ZF_THAP"/>
    <property type="match status" value="1"/>
</dbReference>
<dbReference type="AlphaFoldDB" id="A0AA38IEU9"/>
<keyword evidence="5" id="KW-0862">Zinc</keyword>
<keyword evidence="11" id="KW-0131">Cell cycle</keyword>
<dbReference type="PANTHER" id="PTHR46600:SF1">
    <property type="entry name" value="THAP DOMAIN-CONTAINING PROTEIN 1"/>
    <property type="match status" value="1"/>
</dbReference>
<accession>A0AA38IEU9</accession>
<organism evidence="14 15">
    <name type="scientific">Zophobas morio</name>
    <dbReference type="NCBI Taxonomy" id="2755281"/>
    <lineage>
        <taxon>Eukaryota</taxon>
        <taxon>Metazoa</taxon>
        <taxon>Ecdysozoa</taxon>
        <taxon>Arthropoda</taxon>
        <taxon>Hexapoda</taxon>
        <taxon>Insecta</taxon>
        <taxon>Pterygota</taxon>
        <taxon>Neoptera</taxon>
        <taxon>Endopterygota</taxon>
        <taxon>Coleoptera</taxon>
        <taxon>Polyphaga</taxon>
        <taxon>Cucujiformia</taxon>
        <taxon>Tenebrionidae</taxon>
        <taxon>Zophobas</taxon>
    </lineage>
</organism>
<keyword evidence="10" id="KW-0539">Nucleus</keyword>
<evidence type="ECO:0000256" key="10">
    <source>
        <dbReference type="ARBA" id="ARBA00023242"/>
    </source>
</evidence>
<evidence type="ECO:0000256" key="11">
    <source>
        <dbReference type="ARBA" id="ARBA00023306"/>
    </source>
</evidence>
<evidence type="ECO:0000256" key="8">
    <source>
        <dbReference type="ARBA" id="ARBA00023125"/>
    </source>
</evidence>
<gene>
    <name evidence="14" type="ORF">Zmor_014264</name>
</gene>
<dbReference type="GO" id="GO:0008270">
    <property type="term" value="F:zinc ion binding"/>
    <property type="evidence" value="ECO:0007669"/>
    <property type="project" value="UniProtKB-KW"/>
</dbReference>
<keyword evidence="4 12" id="KW-0863">Zinc-finger</keyword>
<evidence type="ECO:0000259" key="13">
    <source>
        <dbReference type="PROSITE" id="PS50950"/>
    </source>
</evidence>
<keyword evidence="6" id="KW-0805">Transcription regulation</keyword>
<reference evidence="14" key="1">
    <citation type="journal article" date="2023" name="G3 (Bethesda)">
        <title>Whole genome assemblies of Zophobas morio and Tenebrio molitor.</title>
        <authorList>
            <person name="Kaur S."/>
            <person name="Stinson S.A."/>
            <person name="diCenzo G.C."/>
        </authorList>
    </citation>
    <scope>NUCLEOTIDE SEQUENCE</scope>
    <source>
        <strain evidence="14">QUZm001</strain>
    </source>
</reference>
<evidence type="ECO:0000256" key="1">
    <source>
        <dbReference type="ARBA" id="ARBA00004642"/>
    </source>
</evidence>
<evidence type="ECO:0000256" key="9">
    <source>
        <dbReference type="ARBA" id="ARBA00023163"/>
    </source>
</evidence>
<comment type="subcellular location">
    <subcellularLocation>
        <location evidence="1">Nucleus</location>
        <location evidence="1">Nucleoplasm</location>
    </subcellularLocation>
</comment>
<name>A0AA38IEU9_9CUCU</name>
<protein>
    <recommendedName>
        <fullName evidence="13">THAP-type domain-containing protein</fullName>
    </recommendedName>
</protein>
<comment type="caution">
    <text evidence="14">The sequence shown here is derived from an EMBL/GenBank/DDBJ whole genome shotgun (WGS) entry which is preliminary data.</text>
</comment>
<keyword evidence="3" id="KW-0479">Metal-binding</keyword>
<evidence type="ECO:0000256" key="7">
    <source>
        <dbReference type="ARBA" id="ARBA00023054"/>
    </source>
</evidence>
<dbReference type="EMBL" id="JALNTZ010000004">
    <property type="protein sequence ID" value="KAJ3655125.1"/>
    <property type="molecule type" value="Genomic_DNA"/>
</dbReference>
<sequence length="67" mass="7942">MSCTVSHCKNCQRFRSEGVSFHQFPKDRKLLKKWLIVVKKDDSFKLTKYKLVCSDHFTTTDFIVVNE</sequence>